<evidence type="ECO:0000256" key="2">
    <source>
        <dbReference type="ARBA" id="ARBA00005417"/>
    </source>
</evidence>
<dbReference type="Pfam" id="PF08352">
    <property type="entry name" value="oligo_HPY"/>
    <property type="match status" value="1"/>
</dbReference>
<dbReference type="GO" id="GO:0055085">
    <property type="term" value="P:transmembrane transport"/>
    <property type="evidence" value="ECO:0007669"/>
    <property type="project" value="UniProtKB-ARBA"/>
</dbReference>
<dbReference type="PANTHER" id="PTHR43297:SF2">
    <property type="entry name" value="DIPEPTIDE TRANSPORT ATP-BINDING PROTEIN DPPD"/>
    <property type="match status" value="1"/>
</dbReference>
<evidence type="ECO:0000256" key="9">
    <source>
        <dbReference type="ARBA" id="ARBA00047356"/>
    </source>
</evidence>
<evidence type="ECO:0000256" key="7">
    <source>
        <dbReference type="ARBA" id="ARBA00023136"/>
    </source>
</evidence>
<dbReference type="Proteomes" id="UP000077875">
    <property type="component" value="Chromosome"/>
</dbReference>
<evidence type="ECO:0000313" key="12">
    <source>
        <dbReference type="Proteomes" id="UP000077875"/>
    </source>
</evidence>
<keyword evidence="6 11" id="KW-0067">ATP-binding</keyword>
<dbReference type="GO" id="GO:0016887">
    <property type="term" value="F:ATP hydrolysis activity"/>
    <property type="evidence" value="ECO:0007669"/>
    <property type="project" value="InterPro"/>
</dbReference>
<evidence type="ECO:0000256" key="1">
    <source>
        <dbReference type="ARBA" id="ARBA00004417"/>
    </source>
</evidence>
<dbReference type="PANTHER" id="PTHR43297">
    <property type="entry name" value="OLIGOPEPTIDE TRANSPORT ATP-BINDING PROTEIN APPD"/>
    <property type="match status" value="1"/>
</dbReference>
<evidence type="ECO:0000259" key="10">
    <source>
        <dbReference type="PROSITE" id="PS50893"/>
    </source>
</evidence>
<dbReference type="AlphaFoldDB" id="A0A172YA85"/>
<dbReference type="InterPro" id="IPR003439">
    <property type="entry name" value="ABC_transporter-like_ATP-bd"/>
</dbReference>
<evidence type="ECO:0000313" key="11">
    <source>
        <dbReference type="EMBL" id="ANF56161.1"/>
    </source>
</evidence>
<evidence type="ECO:0000256" key="6">
    <source>
        <dbReference type="ARBA" id="ARBA00022840"/>
    </source>
</evidence>
<keyword evidence="7" id="KW-0472">Membrane</keyword>
<dbReference type="InterPro" id="IPR027417">
    <property type="entry name" value="P-loop_NTPase"/>
</dbReference>
<evidence type="ECO:0000256" key="8">
    <source>
        <dbReference type="ARBA" id="ARBA00038852"/>
    </source>
</evidence>
<dbReference type="KEGG" id="haa:A5892_00695"/>
<dbReference type="GO" id="GO:0005524">
    <property type="term" value="F:ATP binding"/>
    <property type="evidence" value="ECO:0007669"/>
    <property type="project" value="UniProtKB-KW"/>
</dbReference>
<dbReference type="SUPFAM" id="SSF52540">
    <property type="entry name" value="P-loop containing nucleoside triphosphate hydrolases"/>
    <property type="match status" value="1"/>
</dbReference>
<dbReference type="GO" id="GO:0005886">
    <property type="term" value="C:plasma membrane"/>
    <property type="evidence" value="ECO:0007669"/>
    <property type="project" value="UniProtKB-SubCell"/>
</dbReference>
<comment type="catalytic activity">
    <reaction evidence="9">
        <text>a dipeptide(out) + ATP + H2O = a dipeptide(in) + ADP + phosphate + H(+)</text>
        <dbReference type="Rhea" id="RHEA:23120"/>
        <dbReference type="ChEBI" id="CHEBI:15377"/>
        <dbReference type="ChEBI" id="CHEBI:15378"/>
        <dbReference type="ChEBI" id="CHEBI:30616"/>
        <dbReference type="ChEBI" id="CHEBI:43474"/>
        <dbReference type="ChEBI" id="CHEBI:90799"/>
        <dbReference type="ChEBI" id="CHEBI:456216"/>
        <dbReference type="EC" id="7.4.2.9"/>
    </reaction>
</comment>
<name>A0A172YA85_9GAMM</name>
<dbReference type="GO" id="GO:0015833">
    <property type="term" value="P:peptide transport"/>
    <property type="evidence" value="ECO:0007669"/>
    <property type="project" value="InterPro"/>
</dbReference>
<keyword evidence="4" id="KW-1003">Cell membrane</keyword>
<comment type="subcellular location">
    <subcellularLocation>
        <location evidence="1">Cell inner membrane</location>
        <topology evidence="1">Peripheral membrane protein</topology>
    </subcellularLocation>
</comment>
<keyword evidence="12" id="KW-1185">Reference proteome</keyword>
<evidence type="ECO:0000256" key="4">
    <source>
        <dbReference type="ARBA" id="ARBA00022475"/>
    </source>
</evidence>
<dbReference type="STRING" id="376489.A5892_00695"/>
<keyword evidence="5" id="KW-0547">Nucleotide-binding</keyword>
<dbReference type="SMART" id="SM00382">
    <property type="entry name" value="AAA"/>
    <property type="match status" value="1"/>
</dbReference>
<dbReference type="EMBL" id="CP015243">
    <property type="protein sequence ID" value="ANF56161.1"/>
    <property type="molecule type" value="Genomic_DNA"/>
</dbReference>
<keyword evidence="3" id="KW-0813">Transport</keyword>
<dbReference type="FunFam" id="3.40.50.300:FF:000016">
    <property type="entry name" value="Oligopeptide ABC transporter ATP-binding component"/>
    <property type="match status" value="1"/>
</dbReference>
<sequence length="289" mass="32783">MTEPSLLEIEDLKIGFPTPRGLHQVVRGVSLRIGREKVGIVGESGSGKSQTGRAILKMTPKHARIEAKRMSFDGIDLHAASERQMRRIRGNRISMILQDPKFSLNPLIRVGTQVSEAYRLHHRINAAQARRRTLEMLESVRIRDPERVYRLFPHELSGGMGQRVMIAMMLISEPELIIADEPTSALDVTVRRQVMEVLGELVERRGAGLMLISHDLNLVAEYCDRVLVMYAGRIVEALPARELHQARHPYTRGLLESLPRLDRKRGLLPVLSRDPAWREAPSLPLEEIR</sequence>
<dbReference type="InterPro" id="IPR003593">
    <property type="entry name" value="AAA+_ATPase"/>
</dbReference>
<accession>A0A172YA85</accession>
<proteinExistence type="inferred from homology"/>
<dbReference type="EC" id="7.4.2.9" evidence="8"/>
<reference evidence="11 12" key="1">
    <citation type="submission" date="2016-04" db="EMBL/GenBank/DDBJ databases">
        <title>Complete Genome Sequence of Halotalea alkalilenta IHB B 13600.</title>
        <authorList>
            <person name="Swarnkar M.K."/>
            <person name="Sharma A."/>
            <person name="Kaushal K."/>
            <person name="Soni R."/>
            <person name="Rana S."/>
            <person name="Singh A.K."/>
            <person name="Gulati A."/>
        </authorList>
    </citation>
    <scope>NUCLEOTIDE SEQUENCE [LARGE SCALE GENOMIC DNA]</scope>
    <source>
        <strain evidence="11 12">IHB B 13600</strain>
    </source>
</reference>
<organism evidence="11 12">
    <name type="scientific">Halotalea alkalilenta</name>
    <dbReference type="NCBI Taxonomy" id="376489"/>
    <lineage>
        <taxon>Bacteria</taxon>
        <taxon>Pseudomonadati</taxon>
        <taxon>Pseudomonadota</taxon>
        <taxon>Gammaproteobacteria</taxon>
        <taxon>Oceanospirillales</taxon>
        <taxon>Halomonadaceae</taxon>
        <taxon>Halotalea</taxon>
    </lineage>
</organism>
<dbReference type="InterPro" id="IPR050388">
    <property type="entry name" value="ABC_Ni/Peptide_Import"/>
</dbReference>
<dbReference type="InterPro" id="IPR013563">
    <property type="entry name" value="Oligopep_ABC_C"/>
</dbReference>
<dbReference type="RefSeq" id="WP_064121156.1">
    <property type="nucleotide sequence ID" value="NZ_CP015243.1"/>
</dbReference>
<gene>
    <name evidence="11" type="ORF">A5892_00695</name>
</gene>
<evidence type="ECO:0000256" key="5">
    <source>
        <dbReference type="ARBA" id="ARBA00022741"/>
    </source>
</evidence>
<dbReference type="CDD" id="cd03257">
    <property type="entry name" value="ABC_NikE_OppD_transporters"/>
    <property type="match status" value="1"/>
</dbReference>
<protein>
    <recommendedName>
        <fullName evidence="8">ABC-type dipeptide transporter</fullName>
        <ecNumber evidence="8">7.4.2.9</ecNumber>
    </recommendedName>
</protein>
<dbReference type="Gene3D" id="3.40.50.300">
    <property type="entry name" value="P-loop containing nucleotide triphosphate hydrolases"/>
    <property type="match status" value="1"/>
</dbReference>
<dbReference type="PROSITE" id="PS50893">
    <property type="entry name" value="ABC_TRANSPORTER_2"/>
    <property type="match status" value="1"/>
</dbReference>
<dbReference type="Pfam" id="PF00005">
    <property type="entry name" value="ABC_tran"/>
    <property type="match status" value="1"/>
</dbReference>
<feature type="domain" description="ABC transporter" evidence="10">
    <location>
        <begin position="7"/>
        <end position="256"/>
    </location>
</feature>
<comment type="similarity">
    <text evidence="2">Belongs to the ABC transporter superfamily.</text>
</comment>
<evidence type="ECO:0000256" key="3">
    <source>
        <dbReference type="ARBA" id="ARBA00022448"/>
    </source>
</evidence>